<dbReference type="RefSeq" id="WP_419193623.1">
    <property type="nucleotide sequence ID" value="NZ_CP036279.1"/>
</dbReference>
<dbReference type="AlphaFoldDB" id="A0A518B4T5"/>
<feature type="transmembrane region" description="Helical" evidence="1">
    <location>
        <begin position="206"/>
        <end position="228"/>
    </location>
</feature>
<dbReference type="PANTHER" id="PTHR34219:SF1">
    <property type="entry name" value="PEPSY DOMAIN-CONTAINING PROTEIN"/>
    <property type="match status" value="1"/>
</dbReference>
<organism evidence="3 4">
    <name type="scientific">Kolteria novifilia</name>
    <dbReference type="NCBI Taxonomy" id="2527975"/>
    <lineage>
        <taxon>Bacteria</taxon>
        <taxon>Pseudomonadati</taxon>
        <taxon>Planctomycetota</taxon>
        <taxon>Planctomycetia</taxon>
        <taxon>Kolteriales</taxon>
        <taxon>Kolteriaceae</taxon>
        <taxon>Kolteria</taxon>
    </lineage>
</organism>
<gene>
    <name evidence="3" type="ORF">Pan216_28280</name>
</gene>
<name>A0A518B4T5_9BACT</name>
<protein>
    <submittedName>
        <fullName evidence="3">PepSY-associated TM helix</fullName>
    </submittedName>
</protein>
<dbReference type="EMBL" id="CP036279">
    <property type="protein sequence ID" value="QDU61962.1"/>
    <property type="molecule type" value="Genomic_DNA"/>
</dbReference>
<sequence length="443" mass="49483">MTTRETPSAGANERKVENSYRTLWRWHFYAGLILAPMLLWAAVTGAIYIFADEVEQVLYRSMLYVESGASRRTLDELRDIAEAAFPEEHVSSVLVKGEEDGHAVIFSMHAEGQGTRYVYLDPYTGATLGSRMRDESFFPIVRQLHRNLYLGMTGRILMELATSWGIILLVTGIYLWWPRRKKQGRDSGGVWWPRWRSGTRVVLRDLHAVFGMYLMPAALVILATGLFFSQVWGRGYLTALVVSGNAPDAFFNPPHSKNPNSAPPLSLQQAYETAKAHDPGLSISISPPHDEEEGYGVGAGSADVPHRRSISVLDQYSGEVLTRTDMTNASPMLKVLSYAYPLHVGSIFGLPTKLLALMTCLVIIISTVSGVWMWWRARPRGSIGVPRRGQDRSANRWFVLLLCGTGVLLPVAGASMVLFFAIDQLITRVPRHFRRATTKSPDR</sequence>
<dbReference type="InterPro" id="IPR005625">
    <property type="entry name" value="PepSY-ass_TM"/>
</dbReference>
<keyword evidence="1" id="KW-0812">Transmembrane</keyword>
<evidence type="ECO:0000313" key="3">
    <source>
        <dbReference type="EMBL" id="QDU61962.1"/>
    </source>
</evidence>
<dbReference type="Pfam" id="PF03413">
    <property type="entry name" value="PepSY"/>
    <property type="match status" value="1"/>
</dbReference>
<feature type="transmembrane region" description="Helical" evidence="1">
    <location>
        <begin position="26"/>
        <end position="51"/>
    </location>
</feature>
<keyword evidence="1" id="KW-1133">Transmembrane helix</keyword>
<dbReference type="Pfam" id="PF03929">
    <property type="entry name" value="PepSY_TM"/>
    <property type="match status" value="1"/>
</dbReference>
<feature type="transmembrane region" description="Helical" evidence="1">
    <location>
        <begin position="397"/>
        <end position="422"/>
    </location>
</feature>
<evidence type="ECO:0000313" key="4">
    <source>
        <dbReference type="Proteomes" id="UP000317093"/>
    </source>
</evidence>
<dbReference type="Proteomes" id="UP000317093">
    <property type="component" value="Chromosome"/>
</dbReference>
<feature type="domain" description="PepSY" evidence="2">
    <location>
        <begin position="73"/>
        <end position="130"/>
    </location>
</feature>
<keyword evidence="4" id="KW-1185">Reference proteome</keyword>
<accession>A0A518B4T5</accession>
<feature type="transmembrane region" description="Helical" evidence="1">
    <location>
        <begin position="156"/>
        <end position="177"/>
    </location>
</feature>
<evidence type="ECO:0000256" key="1">
    <source>
        <dbReference type="SAM" id="Phobius"/>
    </source>
</evidence>
<dbReference type="KEGG" id="knv:Pan216_28280"/>
<evidence type="ECO:0000259" key="2">
    <source>
        <dbReference type="Pfam" id="PF03413"/>
    </source>
</evidence>
<dbReference type="InterPro" id="IPR025711">
    <property type="entry name" value="PepSY"/>
</dbReference>
<keyword evidence="1" id="KW-0472">Membrane</keyword>
<dbReference type="PANTHER" id="PTHR34219">
    <property type="entry name" value="IRON-REGULATED INNER MEMBRANE PROTEIN-RELATED"/>
    <property type="match status" value="1"/>
</dbReference>
<reference evidence="3 4" key="1">
    <citation type="submission" date="2019-02" db="EMBL/GenBank/DDBJ databases">
        <title>Deep-cultivation of Planctomycetes and their phenomic and genomic characterization uncovers novel biology.</title>
        <authorList>
            <person name="Wiegand S."/>
            <person name="Jogler M."/>
            <person name="Boedeker C."/>
            <person name="Pinto D."/>
            <person name="Vollmers J."/>
            <person name="Rivas-Marin E."/>
            <person name="Kohn T."/>
            <person name="Peeters S.H."/>
            <person name="Heuer A."/>
            <person name="Rast P."/>
            <person name="Oberbeckmann S."/>
            <person name="Bunk B."/>
            <person name="Jeske O."/>
            <person name="Meyerdierks A."/>
            <person name="Storesund J.E."/>
            <person name="Kallscheuer N."/>
            <person name="Luecker S."/>
            <person name="Lage O.M."/>
            <person name="Pohl T."/>
            <person name="Merkel B.J."/>
            <person name="Hornburger P."/>
            <person name="Mueller R.-W."/>
            <person name="Bruemmer F."/>
            <person name="Labrenz M."/>
            <person name="Spormann A.M."/>
            <person name="Op den Camp H."/>
            <person name="Overmann J."/>
            <person name="Amann R."/>
            <person name="Jetten M.S.M."/>
            <person name="Mascher T."/>
            <person name="Medema M.H."/>
            <person name="Devos D.P."/>
            <person name="Kaster A.-K."/>
            <person name="Ovreas L."/>
            <person name="Rohde M."/>
            <person name="Galperin M.Y."/>
            <person name="Jogler C."/>
        </authorList>
    </citation>
    <scope>NUCLEOTIDE SEQUENCE [LARGE SCALE GENOMIC DNA]</scope>
    <source>
        <strain evidence="3 4">Pan216</strain>
    </source>
</reference>
<feature type="transmembrane region" description="Helical" evidence="1">
    <location>
        <begin position="354"/>
        <end position="377"/>
    </location>
</feature>
<proteinExistence type="predicted"/>